<feature type="signal peptide" evidence="1">
    <location>
        <begin position="1"/>
        <end position="20"/>
    </location>
</feature>
<organism evidence="3 4">
    <name type="scientific">Aquibium oceanicum</name>
    <dbReference type="NCBI Taxonomy" id="1670800"/>
    <lineage>
        <taxon>Bacteria</taxon>
        <taxon>Pseudomonadati</taxon>
        <taxon>Pseudomonadota</taxon>
        <taxon>Alphaproteobacteria</taxon>
        <taxon>Hyphomicrobiales</taxon>
        <taxon>Phyllobacteriaceae</taxon>
        <taxon>Aquibium</taxon>
    </lineage>
</organism>
<feature type="domain" description="Cupin type-2" evidence="2">
    <location>
        <begin position="44"/>
        <end position="112"/>
    </location>
</feature>
<dbReference type="Pfam" id="PF07883">
    <property type="entry name" value="Cupin_2"/>
    <property type="match status" value="1"/>
</dbReference>
<dbReference type="STRING" id="1670800.BSQ44_00875"/>
<evidence type="ECO:0000313" key="3">
    <source>
        <dbReference type="EMBL" id="APH70093.1"/>
    </source>
</evidence>
<dbReference type="RefSeq" id="WP_072601506.1">
    <property type="nucleotide sequence ID" value="NZ_CP018171.1"/>
</dbReference>
<evidence type="ECO:0000259" key="2">
    <source>
        <dbReference type="Pfam" id="PF07883"/>
    </source>
</evidence>
<evidence type="ECO:0000256" key="1">
    <source>
        <dbReference type="SAM" id="SignalP"/>
    </source>
</evidence>
<dbReference type="SUPFAM" id="SSF51182">
    <property type="entry name" value="RmlC-like cupins"/>
    <property type="match status" value="1"/>
</dbReference>
<dbReference type="PANTHER" id="PTHR38599:SF1">
    <property type="entry name" value="CUPIN DOMAIN PROTEIN (AFU_ORTHOLOGUE AFUA_3G13620)"/>
    <property type="match status" value="1"/>
</dbReference>
<evidence type="ECO:0000313" key="4">
    <source>
        <dbReference type="Proteomes" id="UP000182840"/>
    </source>
</evidence>
<dbReference type="OrthoDB" id="9793521at2"/>
<dbReference type="PANTHER" id="PTHR38599">
    <property type="entry name" value="CUPIN DOMAIN PROTEIN (AFU_ORTHOLOGUE AFUA_3G13620)"/>
    <property type="match status" value="1"/>
</dbReference>
<dbReference type="EMBL" id="CP018171">
    <property type="protein sequence ID" value="APH70093.1"/>
    <property type="molecule type" value="Genomic_DNA"/>
</dbReference>
<feature type="chain" id="PRO_5012882614" evidence="1">
    <location>
        <begin position="21"/>
        <end position="126"/>
    </location>
</feature>
<keyword evidence="1" id="KW-0732">Signal</keyword>
<dbReference type="InterPro" id="IPR014710">
    <property type="entry name" value="RmlC-like_jellyroll"/>
</dbReference>
<keyword evidence="4" id="KW-1185">Reference proteome</keyword>
<dbReference type="InterPro" id="IPR013096">
    <property type="entry name" value="Cupin_2"/>
</dbReference>
<reference evidence="4" key="1">
    <citation type="submission" date="2016-11" db="EMBL/GenBank/DDBJ databases">
        <title>Mesorhizobium oceanicum sp. nov., isolated from deep seawater in South China Sea.</title>
        <authorList>
            <person name="Fu G.-Y."/>
        </authorList>
    </citation>
    <scope>NUCLEOTIDE SEQUENCE [LARGE SCALE GENOMIC DNA]</scope>
    <source>
        <strain evidence="4">B7</strain>
    </source>
</reference>
<dbReference type="CDD" id="cd02235">
    <property type="entry name" value="cupin_BLL4011-like"/>
    <property type="match status" value="1"/>
</dbReference>
<dbReference type="AlphaFoldDB" id="A0A1L3SL30"/>
<sequence>MKKLALAAFAIVLTTAAATAQDGIKRTPLQKTDFPDGYTTITGLAEIQPGVSAGRHTHPGIETGYVLEGETVMSIDGEPDRTMKAGDSYTIPAGVPHDAKAVGDKPVKVIGIYIIERGKPLATPVQ</sequence>
<proteinExistence type="predicted"/>
<dbReference type="Gene3D" id="2.60.120.10">
    <property type="entry name" value="Jelly Rolls"/>
    <property type="match status" value="1"/>
</dbReference>
<gene>
    <name evidence="3" type="ORF">BSQ44_00875</name>
</gene>
<dbReference type="KEGG" id="meso:BSQ44_00875"/>
<name>A0A1L3SL30_9HYPH</name>
<accession>A0A1L3SL30</accession>
<dbReference type="InterPro" id="IPR011051">
    <property type="entry name" value="RmlC_Cupin_sf"/>
</dbReference>
<dbReference type="Proteomes" id="UP000182840">
    <property type="component" value="Chromosome"/>
</dbReference>
<protein>
    <submittedName>
        <fullName evidence="3">Cupin</fullName>
    </submittedName>
</protein>